<evidence type="ECO:0000256" key="4">
    <source>
        <dbReference type="ARBA" id="ARBA00022692"/>
    </source>
</evidence>
<keyword evidence="4 8" id="KW-0812">Transmembrane</keyword>
<gene>
    <name evidence="10" type="ORF">A2074_02305</name>
</gene>
<evidence type="ECO:0000256" key="3">
    <source>
        <dbReference type="ARBA" id="ARBA00022475"/>
    </source>
</evidence>
<evidence type="ECO:0000259" key="9">
    <source>
        <dbReference type="PROSITE" id="PS51123"/>
    </source>
</evidence>
<accession>A0A1F2UKW8</accession>
<dbReference type="Pfam" id="PF00691">
    <property type="entry name" value="OmpA"/>
    <property type="match status" value="1"/>
</dbReference>
<dbReference type="Pfam" id="PF13677">
    <property type="entry name" value="MotB_plug"/>
    <property type="match status" value="1"/>
</dbReference>
<keyword evidence="3" id="KW-1003">Cell membrane</keyword>
<dbReference type="InterPro" id="IPR050330">
    <property type="entry name" value="Bact_OuterMem_StrucFunc"/>
</dbReference>
<dbReference type="PANTHER" id="PTHR30329">
    <property type="entry name" value="STATOR ELEMENT OF FLAGELLAR MOTOR COMPLEX"/>
    <property type="match status" value="1"/>
</dbReference>
<evidence type="ECO:0000313" key="11">
    <source>
        <dbReference type="Proteomes" id="UP000178086"/>
    </source>
</evidence>
<protein>
    <recommendedName>
        <fullName evidence="9">OmpA-like domain-containing protein</fullName>
    </recommendedName>
</protein>
<dbReference type="PANTHER" id="PTHR30329:SF21">
    <property type="entry name" value="LIPOPROTEIN YIAD-RELATED"/>
    <property type="match status" value="1"/>
</dbReference>
<keyword evidence="5 8" id="KW-1133">Transmembrane helix</keyword>
<dbReference type="Gene3D" id="3.30.1330.60">
    <property type="entry name" value="OmpA-like domain"/>
    <property type="match status" value="1"/>
</dbReference>
<reference evidence="10 11" key="1">
    <citation type="journal article" date="2016" name="Nat. Commun.">
        <title>Thousands of microbial genomes shed light on interconnected biogeochemical processes in an aquifer system.</title>
        <authorList>
            <person name="Anantharaman K."/>
            <person name="Brown C.T."/>
            <person name="Hug L.A."/>
            <person name="Sharon I."/>
            <person name="Castelle C.J."/>
            <person name="Probst A.J."/>
            <person name="Thomas B.C."/>
            <person name="Singh A."/>
            <person name="Wilkins M.J."/>
            <person name="Karaoz U."/>
            <person name="Brodie E.L."/>
            <person name="Williams K.H."/>
            <person name="Hubbard S.S."/>
            <person name="Banfield J.F."/>
        </authorList>
    </citation>
    <scope>NUCLEOTIDE SEQUENCE [LARGE SCALE GENOMIC DNA]</scope>
</reference>
<dbReference type="SUPFAM" id="SSF103088">
    <property type="entry name" value="OmpA-like"/>
    <property type="match status" value="1"/>
</dbReference>
<evidence type="ECO:0000256" key="5">
    <source>
        <dbReference type="ARBA" id="ARBA00022989"/>
    </source>
</evidence>
<evidence type="ECO:0000256" key="8">
    <source>
        <dbReference type="SAM" id="Phobius"/>
    </source>
</evidence>
<sequence length="274" mass="30462">MPNNRLRSKRRLDSKPRVPDWVVTYGDMVTLLLVFFVMLFSFSVVSPKKFSSAVGSIQEAMSGSNGRQFKVMDMPEKFEVVSPGSGDPVEQSKGFGQRSPIQSLKEQSKIGIPQSEVRAMEQLKHQLKKQFEGTPLSASIKMEVTERGLVIRLNESILFEKGKAELQPPVYPALKIIGGTLASTNYSIKVEGYTCDLPISTPQFPSNWELSTARAISVLRFFVENQNIGSSRLSVSGYGEYKPVAPNSSDANRAQNRRVEIIVLFPTLNIQEPS</sequence>
<evidence type="ECO:0000256" key="7">
    <source>
        <dbReference type="PROSITE-ProRule" id="PRU00473"/>
    </source>
</evidence>
<dbReference type="Proteomes" id="UP000178086">
    <property type="component" value="Unassembled WGS sequence"/>
</dbReference>
<dbReference type="PROSITE" id="PS51123">
    <property type="entry name" value="OMPA_2"/>
    <property type="match status" value="1"/>
</dbReference>
<proteinExistence type="inferred from homology"/>
<organism evidence="10 11">
    <name type="scientific">Candidatus Aquicultor primus</name>
    <dbReference type="NCBI Taxonomy" id="1797195"/>
    <lineage>
        <taxon>Bacteria</taxon>
        <taxon>Bacillati</taxon>
        <taxon>Actinomycetota</taxon>
        <taxon>Candidatus Aquicultoria</taxon>
        <taxon>Candidatus Aquicultorales</taxon>
        <taxon>Candidatus Aquicultoraceae</taxon>
        <taxon>Candidatus Aquicultor</taxon>
    </lineage>
</organism>
<evidence type="ECO:0000256" key="2">
    <source>
        <dbReference type="ARBA" id="ARBA00008914"/>
    </source>
</evidence>
<dbReference type="InterPro" id="IPR025713">
    <property type="entry name" value="MotB-like_N_dom"/>
</dbReference>
<dbReference type="InterPro" id="IPR036737">
    <property type="entry name" value="OmpA-like_sf"/>
</dbReference>
<evidence type="ECO:0000313" key="10">
    <source>
        <dbReference type="EMBL" id="OFW33627.1"/>
    </source>
</evidence>
<evidence type="ECO:0000256" key="1">
    <source>
        <dbReference type="ARBA" id="ARBA00004162"/>
    </source>
</evidence>
<keyword evidence="6 7" id="KW-0472">Membrane</keyword>
<comment type="caution">
    <text evidence="10">The sequence shown here is derived from an EMBL/GenBank/DDBJ whole genome shotgun (WGS) entry which is preliminary data.</text>
</comment>
<dbReference type="AlphaFoldDB" id="A0A1F2UKW8"/>
<dbReference type="CDD" id="cd07185">
    <property type="entry name" value="OmpA_C-like"/>
    <property type="match status" value="1"/>
</dbReference>
<comment type="similarity">
    <text evidence="2">Belongs to the MotB family.</text>
</comment>
<feature type="transmembrane region" description="Helical" evidence="8">
    <location>
        <begin position="21"/>
        <end position="42"/>
    </location>
</feature>
<dbReference type="EMBL" id="MELI01000062">
    <property type="protein sequence ID" value="OFW33627.1"/>
    <property type="molecule type" value="Genomic_DNA"/>
</dbReference>
<dbReference type="GO" id="GO:0005886">
    <property type="term" value="C:plasma membrane"/>
    <property type="evidence" value="ECO:0007669"/>
    <property type="project" value="UniProtKB-SubCell"/>
</dbReference>
<evidence type="ECO:0000256" key="6">
    <source>
        <dbReference type="ARBA" id="ARBA00023136"/>
    </source>
</evidence>
<feature type="domain" description="OmpA-like" evidence="9">
    <location>
        <begin position="146"/>
        <end position="267"/>
    </location>
</feature>
<dbReference type="InterPro" id="IPR006665">
    <property type="entry name" value="OmpA-like"/>
</dbReference>
<name>A0A1F2UKW8_9ACTN</name>
<comment type="subcellular location">
    <subcellularLocation>
        <location evidence="1">Cell membrane</location>
        <topology evidence="1">Single-pass membrane protein</topology>
    </subcellularLocation>
</comment>